<dbReference type="Gene3D" id="3.40.50.720">
    <property type="entry name" value="NAD(P)-binding Rossmann-like Domain"/>
    <property type="match status" value="1"/>
</dbReference>
<evidence type="ECO:0000313" key="2">
    <source>
        <dbReference type="EMBL" id="ESU73048.1"/>
    </source>
</evidence>
<sequence>MIGRYKVQKKILNLFTQLLDGKDEILIWGAGEHTVALFGFLREKNISLHSIRGILSSYQEYEQIMGIPVYSLQEVLGWIDHIKYIVVSSYSFQNEILSELERNGLRSKAFVLYDIEKFDPLFYWKVGEQFYYNYEDIPDERIIHEVKLDNIEFKMMLNIREFIQNTIYNYGYYEEKETRFLSRQVQPGQTVFDLGANVGYYTLMFARRVGNSGAVHCFEPDNKNFRQLVDNIYLNQLSNVVANQVAVSNANGYMTLYSNSDENGGMKSIVQQFEHVYDRERVETICLDDYVKRNAIDKVDFIKVDIEGAEMLAFQGAEHLLTSSKAPDIMLEINPICLSRLGFSDIELQKLLIGYGYKIYLIEDNGTLKHLPSEIETRKSINVFATKKDY</sequence>
<reference evidence="2 3" key="1">
    <citation type="journal article" date="2014" name="Genome Announc.">
        <title>Draft Genome Sequence of Geobacillus thermopakistaniensis Strain MAS1.</title>
        <authorList>
            <person name="Siddiqui M.A."/>
            <person name="Rashid N."/>
            <person name="Ayyampalayam S."/>
            <person name="Whitman W.B."/>
        </authorList>
    </citation>
    <scope>NUCLEOTIDE SEQUENCE [LARGE SCALE GENOMIC DNA]</scope>
    <source>
        <strain evidence="2 3">MAS1</strain>
    </source>
</reference>
<dbReference type="PANTHER" id="PTHR34203:SF15">
    <property type="entry name" value="SLL1173 PROTEIN"/>
    <property type="match status" value="1"/>
</dbReference>
<dbReference type="AlphaFoldDB" id="A0A7U9P709"/>
<protein>
    <recommendedName>
        <fullName evidence="1">Methyltransferase FkbM domain-containing protein</fullName>
    </recommendedName>
</protein>
<evidence type="ECO:0000313" key="3">
    <source>
        <dbReference type="Proteomes" id="UP000018339"/>
    </source>
</evidence>
<dbReference type="EMBL" id="AYSF01000034">
    <property type="protein sequence ID" value="ESU73048.1"/>
    <property type="molecule type" value="Genomic_DNA"/>
</dbReference>
<gene>
    <name evidence="2" type="ORF">T260_05165</name>
</gene>
<evidence type="ECO:0000259" key="1">
    <source>
        <dbReference type="Pfam" id="PF05050"/>
    </source>
</evidence>
<dbReference type="PANTHER" id="PTHR34203">
    <property type="entry name" value="METHYLTRANSFERASE, FKBM FAMILY PROTEIN"/>
    <property type="match status" value="1"/>
</dbReference>
<dbReference type="Gene3D" id="3.40.50.150">
    <property type="entry name" value="Vaccinia Virus protein VP39"/>
    <property type="match status" value="1"/>
</dbReference>
<dbReference type="SUPFAM" id="SSF53335">
    <property type="entry name" value="S-adenosyl-L-methionine-dependent methyltransferases"/>
    <property type="match status" value="1"/>
</dbReference>
<dbReference type="Pfam" id="PF05050">
    <property type="entry name" value="Methyltransf_21"/>
    <property type="match status" value="1"/>
</dbReference>
<dbReference type="InterPro" id="IPR006342">
    <property type="entry name" value="FkbM_mtfrase"/>
</dbReference>
<dbReference type="InterPro" id="IPR029063">
    <property type="entry name" value="SAM-dependent_MTases_sf"/>
</dbReference>
<dbReference type="NCBIfam" id="TIGR01444">
    <property type="entry name" value="fkbM_fam"/>
    <property type="match status" value="1"/>
</dbReference>
<keyword evidence="3" id="KW-1185">Reference proteome</keyword>
<proteinExistence type="predicted"/>
<organism evidence="2 3">
    <name type="scientific">Geobacillus thermopakistaniensis (strain MAS1)</name>
    <dbReference type="NCBI Taxonomy" id="1408282"/>
    <lineage>
        <taxon>Bacteria</taxon>
        <taxon>Bacillati</taxon>
        <taxon>Bacillota</taxon>
        <taxon>Bacilli</taxon>
        <taxon>Bacillales</taxon>
        <taxon>Anoxybacillaceae</taxon>
        <taxon>Geobacillus</taxon>
    </lineage>
</organism>
<dbReference type="Proteomes" id="UP000018339">
    <property type="component" value="Unassembled WGS sequence"/>
</dbReference>
<accession>A0A7U9P709</accession>
<name>A0A7U9P709_GEOTM</name>
<comment type="caution">
    <text evidence="2">The sequence shown here is derived from an EMBL/GenBank/DDBJ whole genome shotgun (WGS) entry which is preliminary data.</text>
</comment>
<dbReference type="InterPro" id="IPR052514">
    <property type="entry name" value="SAM-dependent_MTase"/>
</dbReference>
<dbReference type="RefSeq" id="WP_023633650.1">
    <property type="nucleotide sequence ID" value="NZ_AYSF01000034.1"/>
</dbReference>
<feature type="domain" description="Methyltransferase FkbM" evidence="1">
    <location>
        <begin position="193"/>
        <end position="358"/>
    </location>
</feature>